<dbReference type="InterPro" id="IPR017926">
    <property type="entry name" value="GATASE"/>
</dbReference>
<dbReference type="EMBL" id="DRUZ01000007">
    <property type="protein sequence ID" value="HHS01016.1"/>
    <property type="molecule type" value="Genomic_DNA"/>
</dbReference>
<dbReference type="PANTHER" id="PTHR43418:SF4">
    <property type="entry name" value="MULTIFUNCTIONAL TRYPTOPHAN BIOSYNTHESIS PROTEIN"/>
    <property type="match status" value="1"/>
</dbReference>
<name>A0A7C5Z368_9FIRM</name>
<dbReference type="InterPro" id="IPR029062">
    <property type="entry name" value="Class_I_gatase-like"/>
</dbReference>
<dbReference type="Pfam" id="PF00117">
    <property type="entry name" value="GATase"/>
    <property type="match status" value="1"/>
</dbReference>
<dbReference type="PROSITE" id="PS51273">
    <property type="entry name" value="GATASE_TYPE_1"/>
    <property type="match status" value="1"/>
</dbReference>
<dbReference type="PRINTS" id="PR00099">
    <property type="entry name" value="CPSGATASE"/>
</dbReference>
<sequence>MKVLIIDNFDSFTYNLYNYFLRLKTATTVINRDKLTIEDIYKLNPTHIVLSPGPGRPSDDKILFEIIDKFKESKNILGVCLGHQAIGMYFGAKLKKAKRPMHGIVDTIFHDQKGVFENLKSPLSVVRYHSLVIDDIDRKEFTITAVSKEGEVMGIRHNRFKIEGVQFHPESIATEHGLLMLKNFLRG</sequence>
<dbReference type="PRINTS" id="PR00097">
    <property type="entry name" value="ANTSNTHASEII"/>
</dbReference>
<accession>A0A7C5Z368</accession>
<dbReference type="InterPro" id="IPR050472">
    <property type="entry name" value="Anth_synth/Amidotransfase"/>
</dbReference>
<dbReference type="GO" id="GO:0005829">
    <property type="term" value="C:cytosol"/>
    <property type="evidence" value="ECO:0007669"/>
    <property type="project" value="TreeGrafter"/>
</dbReference>
<feature type="domain" description="Glutamine amidotransferase" evidence="2">
    <location>
        <begin position="4"/>
        <end position="185"/>
    </location>
</feature>
<dbReference type="FunFam" id="3.40.50.880:FF:000003">
    <property type="entry name" value="Anthranilate synthase component II"/>
    <property type="match status" value="1"/>
</dbReference>
<comment type="caution">
    <text evidence="3">The sequence shown here is derived from an EMBL/GenBank/DDBJ whole genome shotgun (WGS) entry which is preliminary data.</text>
</comment>
<protein>
    <submittedName>
        <fullName evidence="3">Aminodeoxychorismate/anthranilate synthase component II</fullName>
    </submittedName>
</protein>
<dbReference type="NCBIfam" id="TIGR00566">
    <property type="entry name" value="trpG_papA"/>
    <property type="match status" value="1"/>
</dbReference>
<dbReference type="InterPro" id="IPR006221">
    <property type="entry name" value="TrpG/PapA_dom"/>
</dbReference>
<dbReference type="CDD" id="cd01743">
    <property type="entry name" value="GATase1_Anthranilate_Synthase"/>
    <property type="match status" value="1"/>
</dbReference>
<dbReference type="AlphaFoldDB" id="A0A7C5Z368"/>
<gene>
    <name evidence="3" type="ORF">ENL71_00430</name>
</gene>
<evidence type="ECO:0000259" key="2">
    <source>
        <dbReference type="Pfam" id="PF00117"/>
    </source>
</evidence>
<organism evidence="3">
    <name type="scientific">Caldicellulosiruptor owensensis</name>
    <dbReference type="NCBI Taxonomy" id="55205"/>
    <lineage>
        <taxon>Bacteria</taxon>
        <taxon>Bacillati</taxon>
        <taxon>Bacillota</taxon>
        <taxon>Bacillota incertae sedis</taxon>
        <taxon>Caldicellulosiruptorales</taxon>
        <taxon>Caldicellulosiruptoraceae</taxon>
        <taxon>Caldicellulosiruptor</taxon>
    </lineage>
</organism>
<reference evidence="3" key="1">
    <citation type="journal article" date="2020" name="mSystems">
        <title>Genome- and Community-Level Interaction Insights into Carbon Utilization and Element Cycling Functions of Hydrothermarchaeota in Hydrothermal Sediment.</title>
        <authorList>
            <person name="Zhou Z."/>
            <person name="Liu Y."/>
            <person name="Xu W."/>
            <person name="Pan J."/>
            <person name="Luo Z.H."/>
            <person name="Li M."/>
        </authorList>
    </citation>
    <scope>NUCLEOTIDE SEQUENCE [LARGE SCALE GENOMIC DNA]</scope>
    <source>
        <strain evidence="3">SpSt-102</strain>
    </source>
</reference>
<dbReference type="PRINTS" id="PR00096">
    <property type="entry name" value="GATASE"/>
</dbReference>
<keyword evidence="1" id="KW-0315">Glutamine amidotransferase</keyword>
<dbReference type="Gene3D" id="3.40.50.880">
    <property type="match status" value="1"/>
</dbReference>
<proteinExistence type="predicted"/>
<evidence type="ECO:0000313" key="3">
    <source>
        <dbReference type="EMBL" id="HHS01016.1"/>
    </source>
</evidence>
<evidence type="ECO:0000256" key="1">
    <source>
        <dbReference type="ARBA" id="ARBA00022962"/>
    </source>
</evidence>
<dbReference type="GO" id="GO:0004049">
    <property type="term" value="F:anthranilate synthase activity"/>
    <property type="evidence" value="ECO:0007669"/>
    <property type="project" value="TreeGrafter"/>
</dbReference>
<dbReference type="PANTHER" id="PTHR43418">
    <property type="entry name" value="MULTIFUNCTIONAL TRYPTOPHAN BIOSYNTHESIS PROTEIN-RELATED"/>
    <property type="match status" value="1"/>
</dbReference>
<dbReference type="SUPFAM" id="SSF52317">
    <property type="entry name" value="Class I glutamine amidotransferase-like"/>
    <property type="match status" value="1"/>
</dbReference>
<dbReference type="GO" id="GO:0000162">
    <property type="term" value="P:L-tryptophan biosynthetic process"/>
    <property type="evidence" value="ECO:0007669"/>
    <property type="project" value="TreeGrafter"/>
</dbReference>